<sequence>MDPHGFSNHWGYLPPFEWYYPETSLSNQDEEDYGFGFQYQPPYYEEQPDPWTFQEQYPYQEEFLPQPEGPSELELAMAAFTGQSVEPCNNPQQDPNCQLRLLIEQFV</sequence>
<evidence type="ECO:0000313" key="2">
    <source>
        <dbReference type="Proteomes" id="UP001497516"/>
    </source>
</evidence>
<gene>
    <name evidence="1" type="ORF">LTRI10_LOCUS33695</name>
</gene>
<accession>A0AAV2F5M3</accession>
<protein>
    <submittedName>
        <fullName evidence="1">Uncharacterized protein</fullName>
    </submittedName>
</protein>
<reference evidence="1 2" key="1">
    <citation type="submission" date="2024-04" db="EMBL/GenBank/DDBJ databases">
        <authorList>
            <person name="Fracassetti M."/>
        </authorList>
    </citation>
    <scope>NUCLEOTIDE SEQUENCE [LARGE SCALE GENOMIC DNA]</scope>
</reference>
<keyword evidence="2" id="KW-1185">Reference proteome</keyword>
<dbReference type="EMBL" id="OZ034819">
    <property type="protein sequence ID" value="CAL1393098.1"/>
    <property type="molecule type" value="Genomic_DNA"/>
</dbReference>
<proteinExistence type="predicted"/>
<dbReference type="Proteomes" id="UP001497516">
    <property type="component" value="Chromosome 6"/>
</dbReference>
<name>A0AAV2F5M3_9ROSI</name>
<evidence type="ECO:0000313" key="1">
    <source>
        <dbReference type="EMBL" id="CAL1393098.1"/>
    </source>
</evidence>
<organism evidence="1 2">
    <name type="scientific">Linum trigynum</name>
    <dbReference type="NCBI Taxonomy" id="586398"/>
    <lineage>
        <taxon>Eukaryota</taxon>
        <taxon>Viridiplantae</taxon>
        <taxon>Streptophyta</taxon>
        <taxon>Embryophyta</taxon>
        <taxon>Tracheophyta</taxon>
        <taxon>Spermatophyta</taxon>
        <taxon>Magnoliopsida</taxon>
        <taxon>eudicotyledons</taxon>
        <taxon>Gunneridae</taxon>
        <taxon>Pentapetalae</taxon>
        <taxon>rosids</taxon>
        <taxon>fabids</taxon>
        <taxon>Malpighiales</taxon>
        <taxon>Linaceae</taxon>
        <taxon>Linum</taxon>
    </lineage>
</organism>
<dbReference type="AlphaFoldDB" id="A0AAV2F5M3"/>